<dbReference type="RefSeq" id="WP_111499088.1">
    <property type="nucleotide sequence ID" value="NZ_QKYN01000009.1"/>
</dbReference>
<feature type="region of interest" description="Disordered" evidence="1">
    <location>
        <begin position="1"/>
        <end position="37"/>
    </location>
</feature>
<dbReference type="AlphaFoldDB" id="A0A2X0JHR8"/>
<proteinExistence type="predicted"/>
<comment type="caution">
    <text evidence="2">The sequence shown here is derived from an EMBL/GenBank/DDBJ whole genome shotgun (WGS) entry which is preliminary data.</text>
</comment>
<dbReference type="Gene3D" id="3.40.30.120">
    <property type="match status" value="1"/>
</dbReference>
<name>A0A2X0JHR8_9ACTN</name>
<dbReference type="Proteomes" id="UP000248889">
    <property type="component" value="Unassembled WGS sequence"/>
</dbReference>
<dbReference type="EMBL" id="QKYN01000009">
    <property type="protein sequence ID" value="RAG87218.1"/>
    <property type="molecule type" value="Genomic_DNA"/>
</dbReference>
<dbReference type="OrthoDB" id="9987303at2"/>
<gene>
    <name evidence="2" type="ORF">DN069_02525</name>
</gene>
<sequence>MRDEGVASATGQPTLWRRVRRGLWQPPSPHGASPRERVVGPRELFYDLVGGALLVRPDGHIATRWREHPPNPVARQHTLAAVTGSQAAR</sequence>
<evidence type="ECO:0000313" key="2">
    <source>
        <dbReference type="EMBL" id="RAG87218.1"/>
    </source>
</evidence>
<evidence type="ECO:0000256" key="1">
    <source>
        <dbReference type="SAM" id="MobiDB-lite"/>
    </source>
</evidence>
<evidence type="ECO:0000313" key="3">
    <source>
        <dbReference type="Proteomes" id="UP000248889"/>
    </source>
</evidence>
<protein>
    <submittedName>
        <fullName evidence="2">Uncharacterized protein</fullName>
    </submittedName>
</protein>
<accession>A0A2X0JHR8</accession>
<organism evidence="2 3">
    <name type="scientific">Streptacidiphilus pinicola</name>
    <dbReference type="NCBI Taxonomy" id="2219663"/>
    <lineage>
        <taxon>Bacteria</taxon>
        <taxon>Bacillati</taxon>
        <taxon>Actinomycetota</taxon>
        <taxon>Actinomycetes</taxon>
        <taxon>Kitasatosporales</taxon>
        <taxon>Streptomycetaceae</taxon>
        <taxon>Streptacidiphilus</taxon>
    </lineage>
</organism>
<reference evidence="2 3" key="1">
    <citation type="submission" date="2018-06" db="EMBL/GenBank/DDBJ databases">
        <title>Streptacidiphilus pinicola sp. nov., isolated from pine grove soil.</title>
        <authorList>
            <person name="Roh S.G."/>
            <person name="Park S."/>
            <person name="Kim M.-K."/>
            <person name="Yun B.-R."/>
            <person name="Park J."/>
            <person name="Kim M.J."/>
            <person name="Kim Y.S."/>
            <person name="Kim S.B."/>
        </authorList>
    </citation>
    <scope>NUCLEOTIDE SEQUENCE [LARGE SCALE GENOMIC DNA]</scope>
    <source>
        <strain evidence="2 3">MMS16-CNU450</strain>
    </source>
</reference>
<keyword evidence="3" id="KW-1185">Reference proteome</keyword>